<dbReference type="Pfam" id="PF18735">
    <property type="entry name" value="HEPN_RiboL-PSP"/>
    <property type="match status" value="1"/>
</dbReference>
<dbReference type="EMBL" id="JAVDSJ010000002">
    <property type="protein sequence ID" value="MDR6583516.1"/>
    <property type="molecule type" value="Genomic_DNA"/>
</dbReference>
<dbReference type="InterPro" id="IPR041519">
    <property type="entry name" value="HEPN_RiboL-PSP"/>
</dbReference>
<sequence>MEFLLFEEFVRDLRRVGEQLDLVDTLKVFTALNPPESLDANGKEFVEQAVKVHTISREVHTDFPILTGTLTLYIAGRFESFSRSLFEDLCQRLVQKATNFRTLPKKMQDALIFHTAVVAQSPRKYGFGDGAVATFIANLSNNLSNTASIDAVNHQCLSITDANMKADMLKDLFERIGVSDFWKKIGQQASVQAHFGTGDPSSAESQAKTELNALMDLRNNVAHPSGAITWPSQDKVRGYIKFLTVLAKALNDLTMVFEVALCPQPQAS</sequence>
<organism evidence="2 3">
    <name type="scientific">Herbaspirillum frisingense</name>
    <dbReference type="NCBI Taxonomy" id="92645"/>
    <lineage>
        <taxon>Bacteria</taxon>
        <taxon>Pseudomonadati</taxon>
        <taxon>Pseudomonadota</taxon>
        <taxon>Betaproteobacteria</taxon>
        <taxon>Burkholderiales</taxon>
        <taxon>Oxalobacteraceae</taxon>
        <taxon>Herbaspirillum</taxon>
    </lineage>
</organism>
<evidence type="ECO:0000259" key="1">
    <source>
        <dbReference type="Pfam" id="PF18735"/>
    </source>
</evidence>
<gene>
    <name evidence="2" type="ORF">J2W50_001714</name>
</gene>
<evidence type="ECO:0000313" key="3">
    <source>
        <dbReference type="Proteomes" id="UP001260715"/>
    </source>
</evidence>
<comment type="caution">
    <text evidence="2">The sequence shown here is derived from an EMBL/GenBank/DDBJ whole genome shotgun (WGS) entry which is preliminary data.</text>
</comment>
<protein>
    <recommendedName>
        <fullName evidence="1">RiboL-PSP-HEPN domain-containing protein</fullName>
    </recommendedName>
</protein>
<reference evidence="2 3" key="1">
    <citation type="submission" date="2023-07" db="EMBL/GenBank/DDBJ databases">
        <title>Sorghum-associated microbial communities from plants grown in Nebraska, USA.</title>
        <authorList>
            <person name="Schachtman D."/>
        </authorList>
    </citation>
    <scope>NUCLEOTIDE SEQUENCE [LARGE SCALE GENOMIC DNA]</scope>
    <source>
        <strain evidence="2 3">596</strain>
    </source>
</reference>
<evidence type="ECO:0000313" key="2">
    <source>
        <dbReference type="EMBL" id="MDR6583516.1"/>
    </source>
</evidence>
<dbReference type="RefSeq" id="WP_310010144.1">
    <property type="nucleotide sequence ID" value="NZ_JAVDSJ010000002.1"/>
</dbReference>
<proteinExistence type="predicted"/>
<accession>A0ABU1PC64</accession>
<name>A0ABU1PC64_9BURK</name>
<dbReference type="Proteomes" id="UP001260715">
    <property type="component" value="Unassembled WGS sequence"/>
</dbReference>
<feature type="domain" description="RiboL-PSP-HEPN" evidence="1">
    <location>
        <begin position="65"/>
        <end position="253"/>
    </location>
</feature>
<keyword evidence="3" id="KW-1185">Reference proteome</keyword>